<dbReference type="EMBL" id="JAARLZ010000008">
    <property type="protein sequence ID" value="NII07786.1"/>
    <property type="molecule type" value="Genomic_DNA"/>
</dbReference>
<evidence type="ECO:0000313" key="3">
    <source>
        <dbReference type="Proteomes" id="UP000490980"/>
    </source>
</evidence>
<sequence length="107" mass="12351">MKPSLTGNIVRYTLDPDRPEPLGAEQIAELDALKGRTINFSDIPPQVDDGQWRPGGFAQLQNKQQVTLRIDKDVLDFFRSSGQRYQTRINHVLREYMNTHMPSKPER</sequence>
<dbReference type="Pfam" id="PF14384">
    <property type="entry name" value="BrnA_antitoxin"/>
    <property type="match status" value="1"/>
</dbReference>
<comment type="caution">
    <text evidence="2">The sequence shown here is derived from an EMBL/GenBank/DDBJ whole genome shotgun (WGS) entry which is preliminary data.</text>
</comment>
<organism evidence="2 3">
    <name type="scientific">Luteibacter anthropi</name>
    <dbReference type="NCBI Taxonomy" id="564369"/>
    <lineage>
        <taxon>Bacteria</taxon>
        <taxon>Pseudomonadati</taxon>
        <taxon>Pseudomonadota</taxon>
        <taxon>Gammaproteobacteria</taxon>
        <taxon>Lysobacterales</taxon>
        <taxon>Rhodanobacteraceae</taxon>
        <taxon>Luteibacter</taxon>
    </lineage>
</organism>
<keyword evidence="3" id="KW-1185">Reference proteome</keyword>
<dbReference type="AlphaFoldDB" id="A0A7X5UC68"/>
<gene>
    <name evidence="2" type="ORF">HBF25_15485</name>
</gene>
<name>A0A7X5UC68_9GAMM</name>
<dbReference type="RefSeq" id="WP_166949953.1">
    <property type="nucleotide sequence ID" value="NZ_JAARLZ010000008.1"/>
</dbReference>
<evidence type="ECO:0000313" key="2">
    <source>
        <dbReference type="EMBL" id="NII07786.1"/>
    </source>
</evidence>
<accession>A0A7X5UC68</accession>
<dbReference type="InterPro" id="IPR025528">
    <property type="entry name" value="BrnA_antitoxin"/>
</dbReference>
<evidence type="ECO:0000256" key="1">
    <source>
        <dbReference type="SAM" id="MobiDB-lite"/>
    </source>
</evidence>
<dbReference type="Proteomes" id="UP000490980">
    <property type="component" value="Unassembled WGS sequence"/>
</dbReference>
<proteinExistence type="predicted"/>
<reference evidence="2 3" key="1">
    <citation type="submission" date="2020-03" db="EMBL/GenBank/DDBJ databases">
        <authorList>
            <person name="Lai Q."/>
        </authorList>
    </citation>
    <scope>NUCLEOTIDE SEQUENCE [LARGE SCALE GENOMIC DNA]</scope>
    <source>
        <strain evidence="2 3">CCUG 25036</strain>
    </source>
</reference>
<feature type="region of interest" description="Disordered" evidence="1">
    <location>
        <begin position="1"/>
        <end position="21"/>
    </location>
</feature>
<protein>
    <submittedName>
        <fullName evidence="2">BrnA antitoxin family protein</fullName>
    </submittedName>
</protein>